<dbReference type="EMBL" id="SDRB02012330">
    <property type="protein sequence ID" value="THF98068.1"/>
    <property type="molecule type" value="Genomic_DNA"/>
</dbReference>
<dbReference type="PANTHER" id="PTHR36056">
    <property type="entry name" value="PROTEIN, PUTATIVE-RELATED"/>
    <property type="match status" value="1"/>
</dbReference>
<comment type="caution">
    <text evidence="2">The sequence shown here is derived from an EMBL/GenBank/DDBJ whole genome shotgun (WGS) entry which is preliminary data.</text>
</comment>
<dbReference type="Proteomes" id="UP000306102">
    <property type="component" value="Unassembled WGS sequence"/>
</dbReference>
<feature type="region of interest" description="Disordered" evidence="1">
    <location>
        <begin position="1"/>
        <end position="68"/>
    </location>
</feature>
<feature type="region of interest" description="Disordered" evidence="1">
    <location>
        <begin position="146"/>
        <end position="165"/>
    </location>
</feature>
<dbReference type="PANTHER" id="PTHR36056:SF1">
    <property type="entry name" value="PROTEIN, PUTATIVE-RELATED"/>
    <property type="match status" value="1"/>
</dbReference>
<keyword evidence="3" id="KW-1185">Reference proteome</keyword>
<reference evidence="2 3" key="1">
    <citation type="journal article" date="2018" name="Proc. Natl. Acad. Sci. U.S.A.">
        <title>Draft genome sequence of Camellia sinensis var. sinensis provides insights into the evolution of the tea genome and tea quality.</title>
        <authorList>
            <person name="Wei C."/>
            <person name="Yang H."/>
            <person name="Wang S."/>
            <person name="Zhao J."/>
            <person name="Liu C."/>
            <person name="Gao L."/>
            <person name="Xia E."/>
            <person name="Lu Y."/>
            <person name="Tai Y."/>
            <person name="She G."/>
            <person name="Sun J."/>
            <person name="Cao H."/>
            <person name="Tong W."/>
            <person name="Gao Q."/>
            <person name="Li Y."/>
            <person name="Deng W."/>
            <person name="Jiang X."/>
            <person name="Wang W."/>
            <person name="Chen Q."/>
            <person name="Zhang S."/>
            <person name="Li H."/>
            <person name="Wu J."/>
            <person name="Wang P."/>
            <person name="Li P."/>
            <person name="Shi C."/>
            <person name="Zheng F."/>
            <person name="Jian J."/>
            <person name="Huang B."/>
            <person name="Shan D."/>
            <person name="Shi M."/>
            <person name="Fang C."/>
            <person name="Yue Y."/>
            <person name="Li F."/>
            <person name="Li D."/>
            <person name="Wei S."/>
            <person name="Han B."/>
            <person name="Jiang C."/>
            <person name="Yin Y."/>
            <person name="Xia T."/>
            <person name="Zhang Z."/>
            <person name="Bennetzen J.L."/>
            <person name="Zhao S."/>
            <person name="Wan X."/>
        </authorList>
    </citation>
    <scope>NUCLEOTIDE SEQUENCE [LARGE SCALE GENOMIC DNA]</scope>
    <source>
        <strain evidence="3">cv. Shuchazao</strain>
        <tissue evidence="2">Leaf</tissue>
    </source>
</reference>
<protein>
    <submittedName>
        <fullName evidence="2">Uncharacterized protein</fullName>
    </submittedName>
</protein>
<gene>
    <name evidence="2" type="ORF">TEA_027076</name>
</gene>
<evidence type="ECO:0000256" key="1">
    <source>
        <dbReference type="SAM" id="MobiDB-lite"/>
    </source>
</evidence>
<organism evidence="2 3">
    <name type="scientific">Camellia sinensis var. sinensis</name>
    <name type="common">China tea</name>
    <dbReference type="NCBI Taxonomy" id="542762"/>
    <lineage>
        <taxon>Eukaryota</taxon>
        <taxon>Viridiplantae</taxon>
        <taxon>Streptophyta</taxon>
        <taxon>Embryophyta</taxon>
        <taxon>Tracheophyta</taxon>
        <taxon>Spermatophyta</taxon>
        <taxon>Magnoliopsida</taxon>
        <taxon>eudicotyledons</taxon>
        <taxon>Gunneridae</taxon>
        <taxon>Pentapetalae</taxon>
        <taxon>asterids</taxon>
        <taxon>Ericales</taxon>
        <taxon>Theaceae</taxon>
        <taxon>Camellia</taxon>
    </lineage>
</organism>
<feature type="region of interest" description="Disordered" evidence="1">
    <location>
        <begin position="342"/>
        <end position="364"/>
    </location>
</feature>
<dbReference type="InterPro" id="IPR040276">
    <property type="entry name" value="At4g26450-like"/>
</dbReference>
<dbReference type="AlphaFoldDB" id="A0A4S4D6R0"/>
<feature type="compositionally biased region" description="Basic and acidic residues" evidence="1">
    <location>
        <begin position="261"/>
        <end position="287"/>
    </location>
</feature>
<evidence type="ECO:0000313" key="2">
    <source>
        <dbReference type="EMBL" id="THF98068.1"/>
    </source>
</evidence>
<name>A0A4S4D6R0_CAMSN</name>
<evidence type="ECO:0000313" key="3">
    <source>
        <dbReference type="Proteomes" id="UP000306102"/>
    </source>
</evidence>
<proteinExistence type="predicted"/>
<sequence length="745" mass="81754">MHARHRNPGNGYRSSSMGMGGVPASSRISPESSMRGHGMYNSEYRSYNRGFGRGRPKPFQAVQPPPPPRTDIFMEAGRLATEYLVSKGLLPPNVLSGKWQNGSLKNQVGDFQGFRQQGDSLHLPQEGRTSALARLGNAADAGLGRRRFADEYNPTGPRNNMQVRRRMGSFKNYGSNSDWGREMGRSLSYSDKARACPDMEDNDSFSGYQEDKQVGHDVVSGGQRSCSSELAPKSDGAGDSESVLEKSQFQDNTSTNTSPNIEKDLLPETEVEPTKRSDDTKLLKEETVGLQDGTSNDQVEKQSDTENARIQYCAMEVDSINKNGGDLLSLCRFAKVPTKTRSSLTTRGSKAVPNTEEEKNRDMGQADKNCELEPTVGSEVLVKDVSVDGSSVDASSNQIQSSKCLDSDIPKETPVMSAEDVGELGPMYTEQGKCVRSQSFPDISFMNEQESSEGPPGFGRCSSMIMERGEKRAAQHSDSRDRLKKPREWVPSLVTQTDDFFHLSHLRGKQPISQEGRRSPCEEAILTMDQERPTNMSQFQRRGAGPCIEYAEEKQFFPGSFKICDLNLVEASEVNENPDPDSILIFPSIPEIKKEATPVDVDLSISNNCNISGKYGRCGADGKEIEVIDLENDSVQEDKAFNNSERKAETVFTGLENFPNHACANDISDVQDGYGLMFSDLLGPDISNCSSVPAGINSLHNEMALHDGEVPSLTTGNWLLLKSFPCAYLVAQWLLVGLGAARTGI</sequence>
<accession>A0A4S4D6R0</accession>
<feature type="compositionally biased region" description="Polar residues" evidence="1">
    <location>
        <begin position="245"/>
        <end position="260"/>
    </location>
</feature>
<feature type="region of interest" description="Disordered" evidence="1">
    <location>
        <begin position="215"/>
        <end position="303"/>
    </location>
</feature>